<organism evidence="7 8">
    <name type="scientific">Suhomyces tanzawaensis NRRL Y-17324</name>
    <dbReference type="NCBI Taxonomy" id="984487"/>
    <lineage>
        <taxon>Eukaryota</taxon>
        <taxon>Fungi</taxon>
        <taxon>Dikarya</taxon>
        <taxon>Ascomycota</taxon>
        <taxon>Saccharomycotina</taxon>
        <taxon>Pichiomycetes</taxon>
        <taxon>Debaryomycetaceae</taxon>
        <taxon>Suhomyces</taxon>
    </lineage>
</organism>
<dbReference type="InterPro" id="IPR030700">
    <property type="entry name" value="N-end_Aminoacyl_Trfase"/>
</dbReference>
<comment type="similarity">
    <text evidence="1">Belongs to the R-transferase family.</text>
</comment>
<dbReference type="Pfam" id="PF04377">
    <property type="entry name" value="ATE_C"/>
    <property type="match status" value="1"/>
</dbReference>
<keyword evidence="3 7" id="KW-0808">Transferase</keyword>
<dbReference type="InterPro" id="IPR007472">
    <property type="entry name" value="N-end_Aminoacyl_Trfase_C"/>
</dbReference>
<dbReference type="Proteomes" id="UP000094285">
    <property type="component" value="Unassembled WGS sequence"/>
</dbReference>
<feature type="domain" description="N-end aminoacyl transferase N-terminal" evidence="5">
    <location>
        <begin position="22"/>
        <end position="107"/>
    </location>
</feature>
<dbReference type="GO" id="GO:0005737">
    <property type="term" value="C:cytoplasm"/>
    <property type="evidence" value="ECO:0007669"/>
    <property type="project" value="TreeGrafter"/>
</dbReference>
<dbReference type="PANTHER" id="PTHR21367">
    <property type="entry name" value="ARGININE-TRNA-PROTEIN TRANSFERASE 1"/>
    <property type="match status" value="1"/>
</dbReference>
<proteinExistence type="inferred from homology"/>
<dbReference type="Pfam" id="PF04376">
    <property type="entry name" value="ATE_N"/>
    <property type="match status" value="1"/>
</dbReference>
<evidence type="ECO:0000313" key="8">
    <source>
        <dbReference type="Proteomes" id="UP000094285"/>
    </source>
</evidence>
<dbReference type="GeneID" id="30980778"/>
<evidence type="ECO:0000259" key="6">
    <source>
        <dbReference type="Pfam" id="PF04377"/>
    </source>
</evidence>
<dbReference type="GO" id="GO:0006915">
    <property type="term" value="P:apoptotic process"/>
    <property type="evidence" value="ECO:0007669"/>
    <property type="project" value="EnsemblFungi"/>
</dbReference>
<accession>A0A1E4SJJ1</accession>
<protein>
    <recommendedName>
        <fullName evidence="2">arginyltransferase</fullName>
        <ecNumber evidence="2">2.3.2.8</ecNumber>
    </recommendedName>
</protein>
<evidence type="ECO:0000313" key="7">
    <source>
        <dbReference type="EMBL" id="ODV79673.1"/>
    </source>
</evidence>
<dbReference type="GO" id="GO:0004057">
    <property type="term" value="F:arginyl-tRNA--protein transferase activity"/>
    <property type="evidence" value="ECO:0007669"/>
    <property type="project" value="UniProtKB-EC"/>
</dbReference>
<dbReference type="InterPro" id="IPR007471">
    <property type="entry name" value="N-end_Aminoacyl_Trfase_N"/>
</dbReference>
<evidence type="ECO:0000259" key="5">
    <source>
        <dbReference type="Pfam" id="PF04376"/>
    </source>
</evidence>
<dbReference type="OrthoDB" id="74183at2759"/>
<evidence type="ECO:0000256" key="2">
    <source>
        <dbReference type="ARBA" id="ARBA00012025"/>
    </source>
</evidence>
<keyword evidence="8" id="KW-1185">Reference proteome</keyword>
<dbReference type="GO" id="GO:0071596">
    <property type="term" value="P:ubiquitin-dependent protein catabolic process via the N-end rule pathway"/>
    <property type="evidence" value="ECO:0007669"/>
    <property type="project" value="EnsemblFungi"/>
</dbReference>
<name>A0A1E4SJJ1_9ASCO</name>
<reference evidence="8" key="1">
    <citation type="submission" date="2016-05" db="EMBL/GenBank/DDBJ databases">
        <title>Comparative genomics of biotechnologically important yeasts.</title>
        <authorList>
            <consortium name="DOE Joint Genome Institute"/>
            <person name="Riley R."/>
            <person name="Haridas S."/>
            <person name="Wolfe K.H."/>
            <person name="Lopes M.R."/>
            <person name="Hittinger C.T."/>
            <person name="Goker M."/>
            <person name="Salamov A."/>
            <person name="Wisecaver J."/>
            <person name="Long T.M."/>
            <person name="Aerts A.L."/>
            <person name="Barry K."/>
            <person name="Choi C."/>
            <person name="Clum A."/>
            <person name="Coughlan A.Y."/>
            <person name="Deshpande S."/>
            <person name="Douglass A.P."/>
            <person name="Hanson S.J."/>
            <person name="Klenk H.-P."/>
            <person name="Labutti K."/>
            <person name="Lapidus A."/>
            <person name="Lindquist E."/>
            <person name="Lipzen A."/>
            <person name="Meier-Kolthoff J.P."/>
            <person name="Ohm R.A."/>
            <person name="Otillar R.P."/>
            <person name="Pangilinan J."/>
            <person name="Peng Y."/>
            <person name="Rokas A."/>
            <person name="Rosa C.A."/>
            <person name="Scheuner C."/>
            <person name="Sibirny A.A."/>
            <person name="Slot J.C."/>
            <person name="Stielow J.B."/>
            <person name="Sun H."/>
            <person name="Kurtzman C.P."/>
            <person name="Blackwell M."/>
            <person name="Grigoriev I.V."/>
            <person name="Jeffries T.W."/>
        </authorList>
    </citation>
    <scope>NUCLEOTIDE SEQUENCE [LARGE SCALE GENOMIC DNA]</scope>
    <source>
        <strain evidence="8">NRRL Y-17324</strain>
    </source>
</reference>
<evidence type="ECO:0000256" key="3">
    <source>
        <dbReference type="ARBA" id="ARBA00022679"/>
    </source>
</evidence>
<sequence>MVAPSPDLPMVLTRLHYIVDKDCGYCGGKKEDHSALESGKQDASSESVILGTSVEQMTCRHYDELVNQGFRRSGSFLYKPDLLRGCCRLYTIRTNKACLKLNKQQRKVVNRFVREIAPQLEEGKEKHKNQAKYDLDVLALAQEKSTRFHTRFEPSKFSKEKFQLYKKYQISVHNDPPEKITEQSFKRFLCDNPFLENEIYGTPDQWNTLEKWFKPSGGGKKRIGPTHECYYLDNKLIAVSVLDFLPSGVSSIYFIWDPDYAHLSLGTVSGIREILMCERLGFEYYYLGYYIDDCDKMRYKLKFGGELLDLCNELYVPFETAKPFIKNGRLFVIGDEDDEFVEPEMENNGHPETLEESEYNEKTLINIAEGIYGSKEVFDTAENSKKVLEQIYGIKSEASPFEIPSVLPGAIPLWQIVEWFESEIINNQFPVSLFRMMTSELLECTFGELKLKEKLIVVDFIRVFGLDKVQDAIILV</sequence>
<gene>
    <name evidence="7" type="ORF">CANTADRAFT_20972</name>
</gene>
<keyword evidence="4" id="KW-0012">Acyltransferase</keyword>
<dbReference type="EMBL" id="KV453911">
    <property type="protein sequence ID" value="ODV79673.1"/>
    <property type="molecule type" value="Genomic_DNA"/>
</dbReference>
<dbReference type="STRING" id="984487.A0A1E4SJJ1"/>
<feature type="domain" description="N-end rule aminoacyl transferase C-terminal" evidence="6">
    <location>
        <begin position="160"/>
        <end position="304"/>
    </location>
</feature>
<dbReference type="RefSeq" id="XP_020064795.1">
    <property type="nucleotide sequence ID" value="XM_020206641.1"/>
</dbReference>
<dbReference type="EC" id="2.3.2.8" evidence="2"/>
<evidence type="ECO:0000256" key="4">
    <source>
        <dbReference type="ARBA" id="ARBA00023315"/>
    </source>
</evidence>
<dbReference type="InterPro" id="IPR016181">
    <property type="entry name" value="Acyl_CoA_acyltransferase"/>
</dbReference>
<dbReference type="PANTHER" id="PTHR21367:SF1">
    <property type="entry name" value="ARGINYL-TRNA--PROTEIN TRANSFERASE 1"/>
    <property type="match status" value="1"/>
</dbReference>
<evidence type="ECO:0000256" key="1">
    <source>
        <dbReference type="ARBA" id="ARBA00009991"/>
    </source>
</evidence>
<dbReference type="AlphaFoldDB" id="A0A1E4SJJ1"/>
<dbReference type="SUPFAM" id="SSF55729">
    <property type="entry name" value="Acyl-CoA N-acyltransferases (Nat)"/>
    <property type="match status" value="1"/>
</dbReference>